<gene>
    <name evidence="3" type="ORF">SASPL_155906</name>
</gene>
<sequence length="308" mass="33193">MHELWCCPQKESISVITSKEPYFQISILIGLDSCKGEVGGRPPLLEGTCHRVYSICGNVGQESISEMGFSRWPFRSSWKETVVGYCVDVARSRRLVFLATRLHVVSAVNDIGFQIINGLNTDTVHLALVLVVFCVALIGGDMAGEEAEAVVALMDSDGDGLFGLEDFVKIVEGAGEEERQSDLIEPRACASTIQFEKGRRKKSKSEMAFAAEEEEAERGDQTHDLEGGDGFKKNVIYKPEVQIEPLLPRQCGGAPQLTPPRTAAAAAGGGASLALAPAAAAAAPLLVQPLEEQRETGRFLHESVPPLI</sequence>
<reference evidence="3" key="2">
    <citation type="submission" date="2020-08" db="EMBL/GenBank/DDBJ databases">
        <title>Plant Genome Project.</title>
        <authorList>
            <person name="Zhang R.-G."/>
        </authorList>
    </citation>
    <scope>NUCLEOTIDE SEQUENCE</scope>
    <source>
        <strain evidence="3">Huo1</strain>
        <tissue evidence="3">Leaf</tissue>
    </source>
</reference>
<evidence type="ECO:0000313" key="4">
    <source>
        <dbReference type="Proteomes" id="UP000298416"/>
    </source>
</evidence>
<dbReference type="Proteomes" id="UP000298416">
    <property type="component" value="Unassembled WGS sequence"/>
</dbReference>
<dbReference type="PROSITE" id="PS50222">
    <property type="entry name" value="EF_HAND_2"/>
    <property type="match status" value="1"/>
</dbReference>
<dbReference type="AlphaFoldDB" id="A0A8X8VXN3"/>
<feature type="region of interest" description="Disordered" evidence="1">
    <location>
        <begin position="212"/>
        <end position="231"/>
    </location>
</feature>
<dbReference type="GO" id="GO:0005509">
    <property type="term" value="F:calcium ion binding"/>
    <property type="evidence" value="ECO:0007669"/>
    <property type="project" value="InterPro"/>
</dbReference>
<name>A0A8X8VXN3_SALSN</name>
<feature type="domain" description="EF-hand" evidence="2">
    <location>
        <begin position="142"/>
        <end position="177"/>
    </location>
</feature>
<dbReference type="InterPro" id="IPR002048">
    <property type="entry name" value="EF_hand_dom"/>
</dbReference>
<organism evidence="3">
    <name type="scientific">Salvia splendens</name>
    <name type="common">Scarlet sage</name>
    <dbReference type="NCBI Taxonomy" id="180675"/>
    <lineage>
        <taxon>Eukaryota</taxon>
        <taxon>Viridiplantae</taxon>
        <taxon>Streptophyta</taxon>
        <taxon>Embryophyta</taxon>
        <taxon>Tracheophyta</taxon>
        <taxon>Spermatophyta</taxon>
        <taxon>Magnoliopsida</taxon>
        <taxon>eudicotyledons</taxon>
        <taxon>Gunneridae</taxon>
        <taxon>Pentapetalae</taxon>
        <taxon>asterids</taxon>
        <taxon>lamiids</taxon>
        <taxon>Lamiales</taxon>
        <taxon>Lamiaceae</taxon>
        <taxon>Nepetoideae</taxon>
        <taxon>Mentheae</taxon>
        <taxon>Salviinae</taxon>
        <taxon>Salvia</taxon>
        <taxon>Salvia subgen. Calosphace</taxon>
        <taxon>core Calosphace</taxon>
    </lineage>
</organism>
<evidence type="ECO:0000313" key="3">
    <source>
        <dbReference type="EMBL" id="KAG6384289.1"/>
    </source>
</evidence>
<comment type="caution">
    <text evidence="3">The sequence shown here is derived from an EMBL/GenBank/DDBJ whole genome shotgun (WGS) entry which is preliminary data.</text>
</comment>
<dbReference type="EMBL" id="PNBA02000187">
    <property type="protein sequence ID" value="KAG6384289.1"/>
    <property type="molecule type" value="Genomic_DNA"/>
</dbReference>
<feature type="compositionally biased region" description="Basic and acidic residues" evidence="1">
    <location>
        <begin position="218"/>
        <end position="231"/>
    </location>
</feature>
<reference evidence="3" key="1">
    <citation type="submission" date="2018-01" db="EMBL/GenBank/DDBJ databases">
        <authorList>
            <person name="Mao J.F."/>
        </authorList>
    </citation>
    <scope>NUCLEOTIDE SEQUENCE</scope>
    <source>
        <strain evidence="3">Huo1</strain>
        <tissue evidence="3">Leaf</tissue>
    </source>
</reference>
<accession>A0A8X8VXN3</accession>
<evidence type="ECO:0000256" key="1">
    <source>
        <dbReference type="SAM" id="MobiDB-lite"/>
    </source>
</evidence>
<proteinExistence type="predicted"/>
<evidence type="ECO:0000259" key="2">
    <source>
        <dbReference type="PROSITE" id="PS50222"/>
    </source>
</evidence>
<keyword evidence="4" id="KW-1185">Reference proteome</keyword>
<protein>
    <recommendedName>
        <fullName evidence="2">EF-hand domain-containing protein</fullName>
    </recommendedName>
</protein>